<proteinExistence type="inferred from homology"/>
<dbReference type="PANTHER" id="PTHR13194">
    <property type="entry name" value="COMPLEX I INTERMEDIATE-ASSOCIATED PROTEIN 30"/>
    <property type="match status" value="1"/>
</dbReference>
<dbReference type="AlphaFoldDB" id="X6MEX5"/>
<dbReference type="GO" id="GO:0051082">
    <property type="term" value="F:unfolded protein binding"/>
    <property type="evidence" value="ECO:0007669"/>
    <property type="project" value="TreeGrafter"/>
</dbReference>
<dbReference type="GO" id="GO:0032981">
    <property type="term" value="P:mitochondrial respiratory chain complex I assembly"/>
    <property type="evidence" value="ECO:0007669"/>
    <property type="project" value="TreeGrafter"/>
</dbReference>
<dbReference type="InterPro" id="IPR008979">
    <property type="entry name" value="Galactose-bd-like_sf"/>
</dbReference>
<dbReference type="InterPro" id="IPR013857">
    <property type="entry name" value="NADH-UbQ_OxRdtase-assoc_prot30"/>
</dbReference>
<keyword evidence="7" id="KW-1185">Reference proteome</keyword>
<dbReference type="Pfam" id="PF08547">
    <property type="entry name" value="CIA30"/>
    <property type="match status" value="1"/>
</dbReference>
<dbReference type="InterPro" id="IPR039131">
    <property type="entry name" value="NDUFAF1"/>
</dbReference>
<evidence type="ECO:0000256" key="4">
    <source>
        <dbReference type="ARBA" id="ARBA00023186"/>
    </source>
</evidence>
<comment type="similarity">
    <text evidence="2">Belongs to the CIA30 family.</text>
</comment>
<dbReference type="SUPFAM" id="SSF49785">
    <property type="entry name" value="Galactose-binding domain-like"/>
    <property type="match status" value="1"/>
</dbReference>
<comment type="caution">
    <text evidence="6">The sequence shown here is derived from an EMBL/GenBank/DDBJ whole genome shotgun (WGS) entry which is preliminary data.</text>
</comment>
<reference evidence="6 7" key="1">
    <citation type="journal article" date="2013" name="Curr. Biol.">
        <title>The Genome of the Foraminiferan Reticulomyxa filosa.</title>
        <authorList>
            <person name="Glockner G."/>
            <person name="Hulsmann N."/>
            <person name="Schleicher M."/>
            <person name="Noegel A.A."/>
            <person name="Eichinger L."/>
            <person name="Gallinger C."/>
            <person name="Pawlowski J."/>
            <person name="Sierra R."/>
            <person name="Euteneuer U."/>
            <person name="Pillet L."/>
            <person name="Moustafa A."/>
            <person name="Platzer M."/>
            <person name="Groth M."/>
            <person name="Szafranski K."/>
            <person name="Schliwa M."/>
        </authorList>
    </citation>
    <scope>NUCLEOTIDE SEQUENCE [LARGE SCALE GENOMIC DNA]</scope>
</reference>
<sequence length="296" mass="34519">MGAYGPHHTLFSDWFVVVDNKKETKDQSTAKARIIGDRLVFEGFLHHSGLEFGHRLRHKVNEHIGFCNLVSHEFIPEWDLRPYGSVALKLRTDGRPYLLVLECSAMNTIYQMAGVIHLPPTPDKEWDYYEIPMDHFRPFDRGEFVHGEKWMNTKWLRGIGIMAIGKTGPFHLEVKWIRAFSNEARFDVEDEEMLFIQDLDAMGLSQSELAKFHLIQHQYFYPDFPNPFQFEDDGVFEVQTYLGPARIQRQVFAKMDPDLIKYVDAPDLLPIPSTVAKDMQLIDGLFFFSNILTHFY</sequence>
<name>X6MEX5_RETFI</name>
<evidence type="ECO:0000259" key="5">
    <source>
        <dbReference type="Pfam" id="PF08547"/>
    </source>
</evidence>
<organism evidence="6 7">
    <name type="scientific">Reticulomyxa filosa</name>
    <dbReference type="NCBI Taxonomy" id="46433"/>
    <lineage>
        <taxon>Eukaryota</taxon>
        <taxon>Sar</taxon>
        <taxon>Rhizaria</taxon>
        <taxon>Retaria</taxon>
        <taxon>Foraminifera</taxon>
        <taxon>Monothalamids</taxon>
        <taxon>Reticulomyxidae</taxon>
        <taxon>Reticulomyxa</taxon>
    </lineage>
</organism>
<evidence type="ECO:0000256" key="1">
    <source>
        <dbReference type="ARBA" id="ARBA00004173"/>
    </source>
</evidence>
<keyword evidence="3" id="KW-0496">Mitochondrion</keyword>
<keyword evidence="4" id="KW-0143">Chaperone</keyword>
<comment type="subcellular location">
    <subcellularLocation>
        <location evidence="1">Mitochondrion</location>
    </subcellularLocation>
</comment>
<gene>
    <name evidence="6" type="ORF">RFI_24957</name>
</gene>
<evidence type="ECO:0000313" key="7">
    <source>
        <dbReference type="Proteomes" id="UP000023152"/>
    </source>
</evidence>
<accession>X6MEX5</accession>
<evidence type="ECO:0000256" key="2">
    <source>
        <dbReference type="ARBA" id="ARBA00007884"/>
    </source>
</evidence>
<dbReference type="OrthoDB" id="42561at2759"/>
<evidence type="ECO:0000256" key="3">
    <source>
        <dbReference type="ARBA" id="ARBA00023128"/>
    </source>
</evidence>
<dbReference type="EMBL" id="ASPP01021412">
    <property type="protein sequence ID" value="ETO12419.1"/>
    <property type="molecule type" value="Genomic_DNA"/>
</dbReference>
<dbReference type="Proteomes" id="UP000023152">
    <property type="component" value="Unassembled WGS sequence"/>
</dbReference>
<evidence type="ECO:0000313" key="6">
    <source>
        <dbReference type="EMBL" id="ETO12419.1"/>
    </source>
</evidence>
<protein>
    <recommendedName>
        <fullName evidence="5">NADH:ubiquinone oxidoreductase intermediate-associated protein 30 domain-containing protein</fullName>
    </recommendedName>
</protein>
<feature type="domain" description="NADH:ubiquinone oxidoreductase intermediate-associated protein 30" evidence="5">
    <location>
        <begin position="13"/>
        <end position="174"/>
    </location>
</feature>
<dbReference type="PANTHER" id="PTHR13194:SF18">
    <property type="entry name" value="COMPLEX I INTERMEDIATE-ASSOCIATED PROTEIN 30, MITOCHONDRIAL"/>
    <property type="match status" value="1"/>
</dbReference>
<dbReference type="GO" id="GO:0006120">
    <property type="term" value="P:mitochondrial electron transport, NADH to ubiquinone"/>
    <property type="evidence" value="ECO:0007669"/>
    <property type="project" value="TreeGrafter"/>
</dbReference>
<dbReference type="GO" id="GO:0005739">
    <property type="term" value="C:mitochondrion"/>
    <property type="evidence" value="ECO:0007669"/>
    <property type="project" value="UniProtKB-SubCell"/>
</dbReference>